<protein>
    <submittedName>
        <fullName evidence="6">C-type cytochrome</fullName>
    </submittedName>
</protein>
<name>A0ABV8APJ1_9BACT</name>
<dbReference type="PROSITE" id="PS51007">
    <property type="entry name" value="CYTC"/>
    <property type="match status" value="1"/>
</dbReference>
<dbReference type="InterPro" id="IPR036909">
    <property type="entry name" value="Cyt_c-like_dom_sf"/>
</dbReference>
<keyword evidence="3 4" id="KW-0408">Iron</keyword>
<comment type="caution">
    <text evidence="6">The sequence shown here is derived from an EMBL/GenBank/DDBJ whole genome shotgun (WGS) entry which is preliminary data.</text>
</comment>
<gene>
    <name evidence="6" type="ORF">ACFOSV_01690</name>
</gene>
<evidence type="ECO:0000256" key="1">
    <source>
        <dbReference type="ARBA" id="ARBA00022617"/>
    </source>
</evidence>
<evidence type="ECO:0000259" key="5">
    <source>
        <dbReference type="PROSITE" id="PS51007"/>
    </source>
</evidence>
<dbReference type="Pfam" id="PF00034">
    <property type="entry name" value="Cytochrom_C"/>
    <property type="match status" value="1"/>
</dbReference>
<organism evidence="6 7">
    <name type="scientific">Algoriphagus namhaensis</name>
    <dbReference type="NCBI Taxonomy" id="915353"/>
    <lineage>
        <taxon>Bacteria</taxon>
        <taxon>Pseudomonadati</taxon>
        <taxon>Bacteroidota</taxon>
        <taxon>Cytophagia</taxon>
        <taxon>Cytophagales</taxon>
        <taxon>Cyclobacteriaceae</taxon>
        <taxon>Algoriphagus</taxon>
    </lineage>
</organism>
<accession>A0ABV8APJ1</accession>
<dbReference type="SUPFAM" id="SSF46626">
    <property type="entry name" value="Cytochrome c"/>
    <property type="match status" value="1"/>
</dbReference>
<keyword evidence="1 4" id="KW-0349">Heme</keyword>
<feature type="domain" description="Cytochrome c" evidence="5">
    <location>
        <begin position="35"/>
        <end position="133"/>
    </location>
</feature>
<dbReference type="RefSeq" id="WP_377902727.1">
    <property type="nucleotide sequence ID" value="NZ_JBHRZS010000002.1"/>
</dbReference>
<sequence>MRIILTLSLAFIHFGAWNFVPSEEESQKLDLIQVDQVEEGLLLLQKHCYTCHNPKSKSHDEIPAPPLWGMKKHYLEAYPEQTEFEKAMMTFILNPNEEKALMKGPIKRFGLMPKPQITEEEAKKIVRYIYEQELENPLWHQKKEGGKIN</sequence>
<keyword evidence="7" id="KW-1185">Reference proteome</keyword>
<keyword evidence="2 4" id="KW-0479">Metal-binding</keyword>
<dbReference type="InterPro" id="IPR009056">
    <property type="entry name" value="Cyt_c-like_dom"/>
</dbReference>
<dbReference type="Proteomes" id="UP001595805">
    <property type="component" value="Unassembled WGS sequence"/>
</dbReference>
<reference evidence="7" key="1">
    <citation type="journal article" date="2019" name="Int. J. Syst. Evol. Microbiol.">
        <title>The Global Catalogue of Microorganisms (GCM) 10K type strain sequencing project: providing services to taxonomists for standard genome sequencing and annotation.</title>
        <authorList>
            <consortium name="The Broad Institute Genomics Platform"/>
            <consortium name="The Broad Institute Genome Sequencing Center for Infectious Disease"/>
            <person name="Wu L."/>
            <person name="Ma J."/>
        </authorList>
    </citation>
    <scope>NUCLEOTIDE SEQUENCE [LARGE SCALE GENOMIC DNA]</scope>
    <source>
        <strain evidence="7">CCUG 60523</strain>
    </source>
</reference>
<evidence type="ECO:0000256" key="2">
    <source>
        <dbReference type="ARBA" id="ARBA00022723"/>
    </source>
</evidence>
<evidence type="ECO:0000256" key="3">
    <source>
        <dbReference type="ARBA" id="ARBA00023004"/>
    </source>
</evidence>
<evidence type="ECO:0000313" key="7">
    <source>
        <dbReference type="Proteomes" id="UP001595805"/>
    </source>
</evidence>
<proteinExistence type="predicted"/>
<evidence type="ECO:0000256" key="4">
    <source>
        <dbReference type="PROSITE-ProRule" id="PRU00433"/>
    </source>
</evidence>
<evidence type="ECO:0000313" key="6">
    <source>
        <dbReference type="EMBL" id="MFC3878865.1"/>
    </source>
</evidence>
<dbReference type="EMBL" id="JBHRZS010000002">
    <property type="protein sequence ID" value="MFC3878865.1"/>
    <property type="molecule type" value="Genomic_DNA"/>
</dbReference>
<dbReference type="Gene3D" id="1.10.760.10">
    <property type="entry name" value="Cytochrome c-like domain"/>
    <property type="match status" value="1"/>
</dbReference>